<dbReference type="HOGENOM" id="CLU_1556355_0_0_1"/>
<comment type="caution">
    <text evidence="1">The sequence shown here is derived from an EMBL/GenBank/DDBJ whole genome shotgun (WGS) entry which is preliminary data.</text>
</comment>
<dbReference type="RefSeq" id="XP_013243980.1">
    <property type="nucleotide sequence ID" value="XM_013388526.1"/>
</dbReference>
<proteinExistence type="predicted"/>
<evidence type="ECO:0000313" key="1">
    <source>
        <dbReference type="EMBL" id="KDN47961.1"/>
    </source>
</evidence>
<accession>A0A066W2M6</accession>
<dbReference type="Proteomes" id="UP000027361">
    <property type="component" value="Unassembled WGS sequence"/>
</dbReference>
<dbReference type="EMBL" id="JMSN01000027">
    <property type="protein sequence ID" value="KDN47961.1"/>
    <property type="molecule type" value="Genomic_DNA"/>
</dbReference>
<dbReference type="AlphaFoldDB" id="A0A066W2M6"/>
<keyword evidence="2" id="KW-1185">Reference proteome</keyword>
<dbReference type="STRING" id="1037660.A0A066W2M6"/>
<reference evidence="1 2" key="1">
    <citation type="submission" date="2014-05" db="EMBL/GenBank/DDBJ databases">
        <title>Draft genome sequence of a rare smut relative, Tilletiaria anomala UBC 951.</title>
        <authorList>
            <consortium name="DOE Joint Genome Institute"/>
            <person name="Toome M."/>
            <person name="Kuo A."/>
            <person name="Henrissat B."/>
            <person name="Lipzen A."/>
            <person name="Tritt A."/>
            <person name="Yoshinaga Y."/>
            <person name="Zane M."/>
            <person name="Barry K."/>
            <person name="Grigoriev I.V."/>
            <person name="Spatafora J.W."/>
            <person name="Aimea M.C."/>
        </authorList>
    </citation>
    <scope>NUCLEOTIDE SEQUENCE [LARGE SCALE GENOMIC DNA]</scope>
    <source>
        <strain evidence="1 2">UBC 951</strain>
    </source>
</reference>
<gene>
    <name evidence="1" type="ORF">K437DRAFT_262343</name>
</gene>
<organism evidence="1 2">
    <name type="scientific">Tilletiaria anomala (strain ATCC 24038 / CBS 436.72 / UBC 951)</name>
    <dbReference type="NCBI Taxonomy" id="1037660"/>
    <lineage>
        <taxon>Eukaryota</taxon>
        <taxon>Fungi</taxon>
        <taxon>Dikarya</taxon>
        <taxon>Basidiomycota</taxon>
        <taxon>Ustilaginomycotina</taxon>
        <taxon>Exobasidiomycetes</taxon>
        <taxon>Georgefischeriales</taxon>
        <taxon>Tilletiariaceae</taxon>
        <taxon>Tilletiaria</taxon>
    </lineage>
</organism>
<dbReference type="OrthoDB" id="5307821at2759"/>
<evidence type="ECO:0000313" key="2">
    <source>
        <dbReference type="Proteomes" id="UP000027361"/>
    </source>
</evidence>
<name>A0A066W2M6_TILAU</name>
<dbReference type="GeneID" id="25265626"/>
<protein>
    <submittedName>
        <fullName evidence="1">Uncharacterized protein</fullName>
    </submittedName>
</protein>
<dbReference type="InParanoid" id="A0A066W2M6"/>
<sequence>MHGANRALHLAVACRTSSGIHLTLAKAYLSHGMHVVMGENDEVRLSAALLTVLHANTRVGRSTSTGAREHILNINVPGVVNGRHRNVSKAPGKVYTENLAHELRPEQGRHGRHQAARTMMPGETQIFPFCTESRLQMRIYSTCRVGAESGKPKPDGALTPKQTVECLLKKAS</sequence>